<dbReference type="Proteomes" id="UP000838756">
    <property type="component" value="Unassembled WGS sequence"/>
</dbReference>
<name>A0A8S4QAX2_9NEOP</name>
<accession>A0A8S4QAX2</accession>
<proteinExistence type="predicted"/>
<comment type="caution">
    <text evidence="1">The sequence shown here is derived from an EMBL/GenBank/DDBJ whole genome shotgun (WGS) entry which is preliminary data.</text>
</comment>
<keyword evidence="2" id="KW-1185">Reference proteome</keyword>
<evidence type="ECO:0000313" key="2">
    <source>
        <dbReference type="Proteomes" id="UP000838756"/>
    </source>
</evidence>
<protein>
    <submittedName>
        <fullName evidence="1">Jg6022 protein</fullName>
    </submittedName>
</protein>
<dbReference type="EMBL" id="CAKXAJ010001568">
    <property type="protein sequence ID" value="CAH2207879.1"/>
    <property type="molecule type" value="Genomic_DNA"/>
</dbReference>
<sequence>MPAPCESCKDTCGSGTAACGAGCTCGPSCACGDGKPSGNVILSFNTIAIIINSINPSPAQYRARVSSNNESLLIL</sequence>
<gene>
    <name evidence="1" type="primary">jg6022</name>
    <name evidence="1" type="ORF">PAEG_LOCUS498</name>
</gene>
<dbReference type="AlphaFoldDB" id="A0A8S4QAX2"/>
<evidence type="ECO:0000313" key="1">
    <source>
        <dbReference type="EMBL" id="CAH2207879.1"/>
    </source>
</evidence>
<organism evidence="1 2">
    <name type="scientific">Pararge aegeria aegeria</name>
    <dbReference type="NCBI Taxonomy" id="348720"/>
    <lineage>
        <taxon>Eukaryota</taxon>
        <taxon>Metazoa</taxon>
        <taxon>Ecdysozoa</taxon>
        <taxon>Arthropoda</taxon>
        <taxon>Hexapoda</taxon>
        <taxon>Insecta</taxon>
        <taxon>Pterygota</taxon>
        <taxon>Neoptera</taxon>
        <taxon>Endopterygota</taxon>
        <taxon>Lepidoptera</taxon>
        <taxon>Glossata</taxon>
        <taxon>Ditrysia</taxon>
        <taxon>Papilionoidea</taxon>
        <taxon>Nymphalidae</taxon>
        <taxon>Satyrinae</taxon>
        <taxon>Satyrini</taxon>
        <taxon>Parargina</taxon>
        <taxon>Pararge</taxon>
    </lineage>
</organism>
<reference evidence="1" key="1">
    <citation type="submission" date="2022-03" db="EMBL/GenBank/DDBJ databases">
        <authorList>
            <person name="Lindestad O."/>
        </authorList>
    </citation>
    <scope>NUCLEOTIDE SEQUENCE</scope>
</reference>